<feature type="domain" description="Response regulatory" evidence="2">
    <location>
        <begin position="1"/>
        <end position="104"/>
    </location>
</feature>
<organism evidence="3 4">
    <name type="scientific">Falsiroseomonas algicola</name>
    <dbReference type="NCBI Taxonomy" id="2716930"/>
    <lineage>
        <taxon>Bacteria</taxon>
        <taxon>Pseudomonadati</taxon>
        <taxon>Pseudomonadota</taxon>
        <taxon>Alphaproteobacteria</taxon>
        <taxon>Acetobacterales</taxon>
        <taxon>Roseomonadaceae</taxon>
        <taxon>Falsiroseomonas</taxon>
    </lineage>
</organism>
<protein>
    <recommendedName>
        <fullName evidence="2">Response regulatory domain-containing protein</fullName>
    </recommendedName>
</protein>
<evidence type="ECO:0000259" key="2">
    <source>
        <dbReference type="PROSITE" id="PS50110"/>
    </source>
</evidence>
<comment type="caution">
    <text evidence="3">The sequence shown here is derived from an EMBL/GenBank/DDBJ whole genome shotgun (WGS) entry which is preliminary data.</text>
</comment>
<dbReference type="InterPro" id="IPR011006">
    <property type="entry name" value="CheY-like_superfamily"/>
</dbReference>
<dbReference type="GO" id="GO:0000160">
    <property type="term" value="P:phosphorelay signal transduction system"/>
    <property type="evidence" value="ECO:0007669"/>
    <property type="project" value="InterPro"/>
</dbReference>
<evidence type="ECO:0000313" key="3">
    <source>
        <dbReference type="EMBL" id="NGM20625.1"/>
    </source>
</evidence>
<keyword evidence="1" id="KW-0597">Phosphoprotein</keyword>
<gene>
    <name evidence="3" type="ORF">G3576_11425</name>
</gene>
<reference evidence="3 4" key="1">
    <citation type="submission" date="2020-03" db="EMBL/GenBank/DDBJ databases">
        <title>Roseomonas stagni sp. nov., isolated from pond water in Japan.</title>
        <authorList>
            <person name="Furuhata K."/>
            <person name="Miyamoto H."/>
            <person name="Goto K."/>
        </authorList>
    </citation>
    <scope>NUCLEOTIDE SEQUENCE [LARGE SCALE GENOMIC DNA]</scope>
    <source>
        <strain evidence="3 4">PeD5</strain>
    </source>
</reference>
<name>A0A6M1LJV3_9PROT</name>
<feature type="modified residue" description="4-aspartylphosphate" evidence="1">
    <location>
        <position position="42"/>
    </location>
</feature>
<dbReference type="PROSITE" id="PS50110">
    <property type="entry name" value="RESPONSE_REGULATORY"/>
    <property type="match status" value="1"/>
</dbReference>
<proteinExistence type="predicted"/>
<dbReference type="EMBL" id="JAAIKB010000004">
    <property type="protein sequence ID" value="NGM20625.1"/>
    <property type="molecule type" value="Genomic_DNA"/>
</dbReference>
<evidence type="ECO:0000313" key="4">
    <source>
        <dbReference type="Proteomes" id="UP000475385"/>
    </source>
</evidence>
<evidence type="ECO:0000256" key="1">
    <source>
        <dbReference type="PROSITE-ProRule" id="PRU00169"/>
    </source>
</evidence>
<dbReference type="InterPro" id="IPR001789">
    <property type="entry name" value="Sig_transdc_resp-reg_receiver"/>
</dbReference>
<dbReference type="SUPFAM" id="SSF52172">
    <property type="entry name" value="CheY-like"/>
    <property type="match status" value="1"/>
</dbReference>
<keyword evidence="4" id="KW-1185">Reference proteome</keyword>
<sequence>MIADYLEEVLNDAGYEVCGIAPDVETAITMGRACQPDLGIIDLRLPDGRLGTEVAAALCPGTRFGALYSTGNPDHPMLRDAMGVACLAKPYTPDVLVAALHLVWARMMGEAAPSTLPNGLRLLH</sequence>
<dbReference type="SMART" id="SM00448">
    <property type="entry name" value="REC"/>
    <property type="match status" value="1"/>
</dbReference>
<accession>A0A6M1LJV3</accession>
<dbReference type="Gene3D" id="3.40.50.2300">
    <property type="match status" value="1"/>
</dbReference>
<dbReference type="AlphaFoldDB" id="A0A6M1LJV3"/>
<dbReference type="Proteomes" id="UP000475385">
    <property type="component" value="Unassembled WGS sequence"/>
</dbReference>